<dbReference type="Proteomes" id="UP000095143">
    <property type="component" value="Unassembled WGS sequence"/>
</dbReference>
<dbReference type="InterPro" id="IPR033140">
    <property type="entry name" value="Lipase_GDXG_put_SER_AS"/>
</dbReference>
<keyword evidence="2" id="KW-0378">Hydrolase</keyword>
<name>A0A1C2E9I9_9PSED</name>
<accession>A0A1C2E9I9</accession>
<evidence type="ECO:0000259" key="4">
    <source>
        <dbReference type="Pfam" id="PF07859"/>
    </source>
</evidence>
<evidence type="ECO:0000313" key="6">
    <source>
        <dbReference type="Proteomes" id="UP000095143"/>
    </source>
</evidence>
<dbReference type="PROSITE" id="PS01173">
    <property type="entry name" value="LIPASE_GDXG_HIS"/>
    <property type="match status" value="1"/>
</dbReference>
<evidence type="ECO:0000313" key="5">
    <source>
        <dbReference type="EMBL" id="OCX23648.1"/>
    </source>
</evidence>
<dbReference type="OrthoDB" id="9806180at2"/>
<proteinExistence type="inferred from homology"/>
<dbReference type="InterPro" id="IPR002168">
    <property type="entry name" value="Lipase_GDXG_HIS_AS"/>
</dbReference>
<dbReference type="AlphaFoldDB" id="A0A1C2E9I9"/>
<dbReference type="Gene3D" id="3.40.50.1820">
    <property type="entry name" value="alpha/beta hydrolase"/>
    <property type="match status" value="1"/>
</dbReference>
<dbReference type="ESTHER" id="9psed-a0a1c2e9i9">
    <property type="family name" value="Hormone-sensitive_lipase_like"/>
</dbReference>
<dbReference type="InterPro" id="IPR013094">
    <property type="entry name" value="AB_hydrolase_3"/>
</dbReference>
<reference evidence="5 6" key="1">
    <citation type="submission" date="2016-08" db="EMBL/GenBank/DDBJ databases">
        <title>Whole genome sequence of Pseudomonas graminis strain UASWS1507, a potential biological control agent for agriculture.</title>
        <authorList>
            <person name="Crovadore J."/>
            <person name="Calmin G."/>
            <person name="Chablais R."/>
            <person name="Cochard B."/>
            <person name="Lefort F."/>
        </authorList>
    </citation>
    <scope>NUCLEOTIDE SEQUENCE [LARGE SCALE GENOMIC DNA]</scope>
    <source>
        <strain evidence="5 6">UASWS1507</strain>
    </source>
</reference>
<dbReference type="RefSeq" id="WP_065987551.1">
    <property type="nucleotide sequence ID" value="NZ_MDEN01000057.1"/>
</dbReference>
<dbReference type="InterPro" id="IPR050300">
    <property type="entry name" value="GDXG_lipolytic_enzyme"/>
</dbReference>
<feature type="domain" description="Alpha/beta hydrolase fold-3" evidence="4">
    <location>
        <begin position="79"/>
        <end position="281"/>
    </location>
</feature>
<evidence type="ECO:0000256" key="2">
    <source>
        <dbReference type="ARBA" id="ARBA00022801"/>
    </source>
</evidence>
<dbReference type="EMBL" id="MDEN01000057">
    <property type="protein sequence ID" value="OCX23648.1"/>
    <property type="molecule type" value="Genomic_DNA"/>
</dbReference>
<dbReference type="PANTHER" id="PTHR48081">
    <property type="entry name" value="AB HYDROLASE SUPERFAMILY PROTEIN C4A8.06C"/>
    <property type="match status" value="1"/>
</dbReference>
<evidence type="ECO:0000256" key="1">
    <source>
        <dbReference type="ARBA" id="ARBA00010515"/>
    </source>
</evidence>
<dbReference type="PROSITE" id="PS01174">
    <property type="entry name" value="LIPASE_GDXG_SER"/>
    <property type="match status" value="1"/>
</dbReference>
<gene>
    <name evidence="5" type="ORF">BBI10_06425</name>
</gene>
<sequence>MPTSYPLSPEMSAFVTHTLSFSSTSEDINEQRRAYSRMSEAFTPTRPGQLDVRDFALGGVAVRSYRPQRLSLEHPAPCVMYLHGGGWVVGDLDSHDFLTAALAADLNAVVIAVDYRLAPEHPFPAGFGDCLAVWHALQIHAQRLDIDPRRIAIAGDSAGGNLAAAVCLALRDSGERQPVGQALIYPELGGANDLPSRHECADAPLLSTAELAYYRQLYMTADEQSAYARPLDAGNFNDLAPAFIAVAQFDPLRDDGVCYERALREAGVRTEFDPGLGLLHGSLRGKGQVPEVDALYQRLVCALLGFIRDPL</sequence>
<dbReference type="SUPFAM" id="SSF53474">
    <property type="entry name" value="alpha/beta-Hydrolases"/>
    <property type="match status" value="1"/>
</dbReference>
<dbReference type="GO" id="GO:0016787">
    <property type="term" value="F:hydrolase activity"/>
    <property type="evidence" value="ECO:0007669"/>
    <property type="project" value="UniProtKB-KW"/>
</dbReference>
<dbReference type="InterPro" id="IPR029058">
    <property type="entry name" value="AB_hydrolase_fold"/>
</dbReference>
<organism evidence="5 6">
    <name type="scientific">Pseudomonas graminis</name>
    <dbReference type="NCBI Taxonomy" id="158627"/>
    <lineage>
        <taxon>Bacteria</taxon>
        <taxon>Pseudomonadati</taxon>
        <taxon>Pseudomonadota</taxon>
        <taxon>Gammaproteobacteria</taxon>
        <taxon>Pseudomonadales</taxon>
        <taxon>Pseudomonadaceae</taxon>
        <taxon>Pseudomonas</taxon>
    </lineage>
</organism>
<comment type="similarity">
    <text evidence="1">Belongs to the 'GDXG' lipolytic enzyme family.</text>
</comment>
<feature type="active site" evidence="3">
    <location>
        <position position="157"/>
    </location>
</feature>
<dbReference type="Pfam" id="PF07859">
    <property type="entry name" value="Abhydrolase_3"/>
    <property type="match status" value="1"/>
</dbReference>
<comment type="caution">
    <text evidence="5">The sequence shown here is derived from an EMBL/GenBank/DDBJ whole genome shotgun (WGS) entry which is preliminary data.</text>
</comment>
<dbReference type="PANTHER" id="PTHR48081:SF8">
    <property type="entry name" value="ALPHA_BETA HYDROLASE FOLD-3 DOMAIN-CONTAINING PROTEIN-RELATED"/>
    <property type="match status" value="1"/>
</dbReference>
<evidence type="ECO:0000256" key="3">
    <source>
        <dbReference type="PROSITE-ProRule" id="PRU10038"/>
    </source>
</evidence>
<protein>
    <submittedName>
        <fullName evidence="5">Lipase</fullName>
    </submittedName>
</protein>